<dbReference type="PROSITE" id="PS00496">
    <property type="entry name" value="PII_GLNB_UMP"/>
    <property type="match status" value="1"/>
</dbReference>
<evidence type="ECO:0000313" key="3">
    <source>
        <dbReference type="EMBL" id="SFV87433.1"/>
    </source>
</evidence>
<accession>A0A1W1E0E5</accession>
<dbReference type="GO" id="GO:0006808">
    <property type="term" value="P:regulation of nitrogen utilization"/>
    <property type="evidence" value="ECO:0007669"/>
    <property type="project" value="InterPro"/>
</dbReference>
<dbReference type="InterPro" id="IPR015867">
    <property type="entry name" value="N-reg_PII/ATP_PRibTrfase_C"/>
</dbReference>
<organism evidence="3">
    <name type="scientific">hydrothermal vent metagenome</name>
    <dbReference type="NCBI Taxonomy" id="652676"/>
    <lineage>
        <taxon>unclassified sequences</taxon>
        <taxon>metagenomes</taxon>
        <taxon>ecological metagenomes</taxon>
    </lineage>
</organism>
<dbReference type="GO" id="GO:0005524">
    <property type="term" value="F:ATP binding"/>
    <property type="evidence" value="ECO:0007669"/>
    <property type="project" value="TreeGrafter"/>
</dbReference>
<protein>
    <submittedName>
        <fullName evidence="3">Nitrogen regulatory protein P-II</fullName>
    </submittedName>
</protein>
<keyword evidence="1" id="KW-0597">Phosphoprotein</keyword>
<proteinExistence type="predicted"/>
<dbReference type="SUPFAM" id="SSF54913">
    <property type="entry name" value="GlnB-like"/>
    <property type="match status" value="1"/>
</dbReference>
<dbReference type="InterPro" id="IPR002332">
    <property type="entry name" value="N-reg_PII_urydylation_site"/>
</dbReference>
<dbReference type="PRINTS" id="PR00340">
    <property type="entry name" value="PIIGLNB"/>
</dbReference>
<dbReference type="FunFam" id="3.30.70.120:FF:000001">
    <property type="entry name" value="Nitrogen regulatory protein P-II"/>
    <property type="match status" value="1"/>
</dbReference>
<dbReference type="AlphaFoldDB" id="A0A1W1E0E5"/>
<dbReference type="GO" id="GO:0005829">
    <property type="term" value="C:cytosol"/>
    <property type="evidence" value="ECO:0007669"/>
    <property type="project" value="TreeGrafter"/>
</dbReference>
<keyword evidence="2" id="KW-0547">Nucleotide-binding</keyword>
<sequence length="115" mass="12364">MKMITAIIKPFKLDEVREALSEVGVSGITATEVKGFGRQKGHTELYRGAEYTVDFLPKVKLEIAISADQVDSVIKIISKAAKSDGTGKIGDGKIFVSNLEQVIRIRTGETGAVAL</sequence>
<dbReference type="PANTHER" id="PTHR30115:SF20">
    <property type="entry name" value="NITROGEN REGULATORY PROTEIN GLNK"/>
    <property type="match status" value="1"/>
</dbReference>
<name>A0A1W1E0E5_9ZZZZ</name>
<dbReference type="InterPro" id="IPR002187">
    <property type="entry name" value="N-reg_PII"/>
</dbReference>
<gene>
    <name evidence="3" type="ORF">MNB_SUP05-SYMBIONT-5-215</name>
</gene>
<dbReference type="PROSITE" id="PS51343">
    <property type="entry name" value="PII_GLNB_DOM"/>
    <property type="match status" value="1"/>
</dbReference>
<dbReference type="SMART" id="SM00938">
    <property type="entry name" value="P-II"/>
    <property type="match status" value="1"/>
</dbReference>
<dbReference type="InterPro" id="IPR011322">
    <property type="entry name" value="N-reg_PII-like_a/b"/>
</dbReference>
<dbReference type="PIRSF" id="PIRSF039144">
    <property type="entry name" value="GlnB"/>
    <property type="match status" value="1"/>
</dbReference>
<dbReference type="GO" id="GO:0030234">
    <property type="term" value="F:enzyme regulator activity"/>
    <property type="evidence" value="ECO:0007669"/>
    <property type="project" value="InterPro"/>
</dbReference>
<dbReference type="EMBL" id="FPHZ01000012">
    <property type="protein sequence ID" value="SFV87433.1"/>
    <property type="molecule type" value="Genomic_DNA"/>
</dbReference>
<dbReference type="PANTHER" id="PTHR30115">
    <property type="entry name" value="NITROGEN REGULATORY PROTEIN P-II"/>
    <property type="match status" value="1"/>
</dbReference>
<dbReference type="Pfam" id="PF00543">
    <property type="entry name" value="P-II"/>
    <property type="match status" value="1"/>
</dbReference>
<dbReference type="InterPro" id="IPR017918">
    <property type="entry name" value="N-reg_PII_CS"/>
</dbReference>
<evidence type="ECO:0000256" key="1">
    <source>
        <dbReference type="ARBA" id="ARBA00022553"/>
    </source>
</evidence>
<evidence type="ECO:0000256" key="2">
    <source>
        <dbReference type="ARBA" id="ARBA00022741"/>
    </source>
</evidence>
<reference evidence="3" key="1">
    <citation type="submission" date="2016-10" db="EMBL/GenBank/DDBJ databases">
        <authorList>
            <person name="de Groot N.N."/>
        </authorList>
    </citation>
    <scope>NUCLEOTIDE SEQUENCE</scope>
</reference>
<dbReference type="Gene3D" id="3.30.70.120">
    <property type="match status" value="1"/>
</dbReference>
<dbReference type="PROSITE" id="PS00638">
    <property type="entry name" value="PII_GLNB_CTER"/>
    <property type="match status" value="1"/>
</dbReference>